<dbReference type="PANTHER" id="PTHR12992">
    <property type="entry name" value="NUDIX HYDROLASE"/>
    <property type="match status" value="1"/>
</dbReference>
<keyword evidence="6" id="KW-0464">Manganese</keyword>
<dbReference type="Gene3D" id="3.90.79.10">
    <property type="entry name" value="Nucleoside Triphosphate Pyrophosphohydrolase"/>
    <property type="match status" value="1"/>
</dbReference>
<dbReference type="Pfam" id="PF00293">
    <property type="entry name" value="NUDIX"/>
    <property type="match status" value="1"/>
</dbReference>
<dbReference type="InterPro" id="IPR000086">
    <property type="entry name" value="NUDIX_hydrolase_dom"/>
</dbReference>
<keyword evidence="3" id="KW-0479">Metal-binding</keyword>
<feature type="region of interest" description="Disordered" evidence="7">
    <location>
        <begin position="228"/>
        <end position="248"/>
    </location>
</feature>
<keyword evidence="4" id="KW-0378">Hydrolase</keyword>
<evidence type="ECO:0000256" key="4">
    <source>
        <dbReference type="ARBA" id="ARBA00022801"/>
    </source>
</evidence>
<evidence type="ECO:0000313" key="9">
    <source>
        <dbReference type="EMBL" id="CAE0493808.1"/>
    </source>
</evidence>
<evidence type="ECO:0000256" key="3">
    <source>
        <dbReference type="ARBA" id="ARBA00022723"/>
    </source>
</evidence>
<dbReference type="EMBL" id="HBIP01015303">
    <property type="protein sequence ID" value="CAE0493808.1"/>
    <property type="molecule type" value="Transcribed_RNA"/>
</dbReference>
<accession>A0A7S3QV36</accession>
<dbReference type="InterPro" id="IPR045121">
    <property type="entry name" value="CoAse"/>
</dbReference>
<name>A0A7S3QV36_DUNTE</name>
<dbReference type="InterPro" id="IPR015797">
    <property type="entry name" value="NUDIX_hydrolase-like_dom_sf"/>
</dbReference>
<feature type="domain" description="Nudix hydrolase" evidence="8">
    <location>
        <begin position="26"/>
        <end position="163"/>
    </location>
</feature>
<organism evidence="9">
    <name type="scientific">Dunaliella tertiolecta</name>
    <name type="common">Green alga</name>
    <dbReference type="NCBI Taxonomy" id="3047"/>
    <lineage>
        <taxon>Eukaryota</taxon>
        <taxon>Viridiplantae</taxon>
        <taxon>Chlorophyta</taxon>
        <taxon>core chlorophytes</taxon>
        <taxon>Chlorophyceae</taxon>
        <taxon>CS clade</taxon>
        <taxon>Chlamydomonadales</taxon>
        <taxon>Dunaliellaceae</taxon>
        <taxon>Dunaliella</taxon>
    </lineage>
</organism>
<comment type="cofactor">
    <cofactor evidence="2">
        <name>Mg(2+)</name>
        <dbReference type="ChEBI" id="CHEBI:18420"/>
    </cofactor>
</comment>
<dbReference type="AlphaFoldDB" id="A0A7S3QV36"/>
<dbReference type="PANTHER" id="PTHR12992:SF24">
    <property type="entry name" value="PEROXISOMAL COENZYME A DIPHOSPHATASE NUDT7"/>
    <property type="match status" value="1"/>
</dbReference>
<evidence type="ECO:0000259" key="8">
    <source>
        <dbReference type="PROSITE" id="PS51462"/>
    </source>
</evidence>
<evidence type="ECO:0000256" key="7">
    <source>
        <dbReference type="SAM" id="MobiDB-lite"/>
    </source>
</evidence>
<dbReference type="GO" id="GO:0015938">
    <property type="term" value="P:coenzyme A catabolic process"/>
    <property type="evidence" value="ECO:0007669"/>
    <property type="project" value="TreeGrafter"/>
</dbReference>
<evidence type="ECO:0000256" key="6">
    <source>
        <dbReference type="ARBA" id="ARBA00023211"/>
    </source>
</evidence>
<evidence type="ECO:0000256" key="1">
    <source>
        <dbReference type="ARBA" id="ARBA00001936"/>
    </source>
</evidence>
<dbReference type="GO" id="GO:0008893">
    <property type="term" value="F:guanosine-3',5'-bis(diphosphate) 3'-diphosphatase activity"/>
    <property type="evidence" value="ECO:0007669"/>
    <property type="project" value="UniProtKB-ARBA"/>
</dbReference>
<dbReference type="GO" id="GO:0010945">
    <property type="term" value="F:coenzyme A diphosphatase activity"/>
    <property type="evidence" value="ECO:0007669"/>
    <property type="project" value="InterPro"/>
</dbReference>
<dbReference type="GO" id="GO:0015937">
    <property type="term" value="P:coenzyme A biosynthetic process"/>
    <property type="evidence" value="ECO:0007669"/>
    <property type="project" value="UniProtKB-ARBA"/>
</dbReference>
<dbReference type="FunFam" id="3.90.79.10:FF:000036">
    <property type="entry name" value="Nudix hydrolase 11"/>
    <property type="match status" value="1"/>
</dbReference>
<sequence>MAQVSLAAVASRLKARESCQHEPVSVKHAAVLVPLFIDPLDGLSVLLTKRSSTVGSHQGEVCLPGGKRDPSDADDVATALREAWEELGTPLDAVQVITLLPPVLSKHFLSVTPVVGIVPPARAAHAPCPSPSEVEAVFHAPLSLFVDGGASHTYQDITWEQHAYRIHSFDHAGFKIWGLTAGILIQVAQLALGRAPAFMEHAPPELGGIMYGCFRYDGHRLQVRGNAENSHHNQEVQEQDVAESNSRN</sequence>
<comment type="cofactor">
    <cofactor evidence="1">
        <name>Mn(2+)</name>
        <dbReference type="ChEBI" id="CHEBI:29035"/>
    </cofactor>
</comment>
<dbReference type="SUPFAM" id="SSF55811">
    <property type="entry name" value="Nudix"/>
    <property type="match status" value="1"/>
</dbReference>
<evidence type="ECO:0000256" key="5">
    <source>
        <dbReference type="ARBA" id="ARBA00022842"/>
    </source>
</evidence>
<dbReference type="GO" id="GO:0005737">
    <property type="term" value="C:cytoplasm"/>
    <property type="evidence" value="ECO:0007669"/>
    <property type="project" value="UniProtKB-ARBA"/>
</dbReference>
<keyword evidence="5" id="KW-0460">Magnesium</keyword>
<proteinExistence type="predicted"/>
<dbReference type="CDD" id="cd03426">
    <property type="entry name" value="NUDIX_CoAse_Nudt7"/>
    <property type="match status" value="1"/>
</dbReference>
<dbReference type="GO" id="GO:0046872">
    <property type="term" value="F:metal ion binding"/>
    <property type="evidence" value="ECO:0007669"/>
    <property type="project" value="UniProtKB-KW"/>
</dbReference>
<gene>
    <name evidence="9" type="ORF">DTER00134_LOCUS8881</name>
</gene>
<reference evidence="9" key="1">
    <citation type="submission" date="2021-01" db="EMBL/GenBank/DDBJ databases">
        <authorList>
            <person name="Corre E."/>
            <person name="Pelletier E."/>
            <person name="Niang G."/>
            <person name="Scheremetjew M."/>
            <person name="Finn R."/>
            <person name="Kale V."/>
            <person name="Holt S."/>
            <person name="Cochrane G."/>
            <person name="Meng A."/>
            <person name="Brown T."/>
            <person name="Cohen L."/>
        </authorList>
    </citation>
    <scope>NUCLEOTIDE SEQUENCE</scope>
    <source>
        <strain evidence="9">CCMP1320</strain>
    </source>
</reference>
<protein>
    <recommendedName>
        <fullName evidence="8">Nudix hydrolase domain-containing protein</fullName>
    </recommendedName>
</protein>
<evidence type="ECO:0000256" key="2">
    <source>
        <dbReference type="ARBA" id="ARBA00001946"/>
    </source>
</evidence>
<dbReference type="PROSITE" id="PS51462">
    <property type="entry name" value="NUDIX"/>
    <property type="match status" value="1"/>
</dbReference>